<sequence>MRENRDQQQNLNRPSPVGIASPPQVASRSERRIGQRARFTSSWSPQFLLFGNDEAHKQAEEIKSLRSYNSELLQQLEQQCTSLRQCDDMLEENGKHIRELEQQLKGSERTYRDDIKKHGERINELQDTVSALKEQIFELQTAKAIADDIKISDNAILEIWKRMAYNIRSTAITHLTHCPSKEELKGSYQDRPSAVSQMASTDYDCLQDENMRHLVVENYIWRFVNSHIFGGGQLQELSGAWGGGAGVRLYSLSKCLIFQITCQNAAEFFSWRSQAAIMIDELVGFRNQILQQLAMTGHITFSSLLPPGKRHDKSARNALGREFLSICKDAVELQSIFMKSKAYFFVHWENATKSGMEKVVYRPDDMEAEDWGKTLGDKSVVKINISPGLLKCGTANGVDYDRRIWLVKPRVFCD</sequence>
<organism evidence="1 2">
    <name type="scientific">Colletotrichum truncatum</name>
    <name type="common">Anthracnose fungus</name>
    <name type="synonym">Colletotrichum capsici</name>
    <dbReference type="NCBI Taxonomy" id="5467"/>
    <lineage>
        <taxon>Eukaryota</taxon>
        <taxon>Fungi</taxon>
        <taxon>Dikarya</taxon>
        <taxon>Ascomycota</taxon>
        <taxon>Pezizomycotina</taxon>
        <taxon>Sordariomycetes</taxon>
        <taxon>Hypocreomycetidae</taxon>
        <taxon>Glomerellales</taxon>
        <taxon>Glomerellaceae</taxon>
        <taxon>Colletotrichum</taxon>
        <taxon>Colletotrichum truncatum species complex</taxon>
    </lineage>
</organism>
<evidence type="ECO:0000313" key="1">
    <source>
        <dbReference type="EMBL" id="KAL0937240.1"/>
    </source>
</evidence>
<dbReference type="EMBL" id="VUJX02000004">
    <property type="protein sequence ID" value="KAL0937240.1"/>
    <property type="molecule type" value="Genomic_DNA"/>
</dbReference>
<proteinExistence type="predicted"/>
<comment type="caution">
    <text evidence="1">The sequence shown here is derived from an EMBL/GenBank/DDBJ whole genome shotgun (WGS) entry which is preliminary data.</text>
</comment>
<gene>
    <name evidence="1" type="ORF">CTRU02_206971</name>
</gene>
<reference evidence="1 2" key="1">
    <citation type="journal article" date="2020" name="Phytopathology">
        <title>Genome Sequence Resources of Colletotrichum truncatum, C. plurivorum, C. musicola, and C. sojae: Four Species Pathogenic to Soybean (Glycine max).</title>
        <authorList>
            <person name="Rogerio F."/>
            <person name="Boufleur T.R."/>
            <person name="Ciampi-Guillardi M."/>
            <person name="Sukno S.A."/>
            <person name="Thon M.R."/>
            <person name="Massola Junior N.S."/>
            <person name="Baroncelli R."/>
        </authorList>
    </citation>
    <scope>NUCLEOTIDE SEQUENCE [LARGE SCALE GENOMIC DNA]</scope>
    <source>
        <strain evidence="1 2">CMES1059</strain>
    </source>
</reference>
<evidence type="ECO:0000313" key="2">
    <source>
        <dbReference type="Proteomes" id="UP000805649"/>
    </source>
</evidence>
<protein>
    <submittedName>
        <fullName evidence="1">Uncharacterized protein</fullName>
    </submittedName>
</protein>
<accession>A0ACC3YZ47</accession>
<keyword evidence="2" id="KW-1185">Reference proteome</keyword>
<name>A0ACC3YZ47_COLTU</name>
<dbReference type="Proteomes" id="UP000805649">
    <property type="component" value="Unassembled WGS sequence"/>
</dbReference>